<evidence type="ECO:0000313" key="2">
    <source>
        <dbReference type="EMBL" id="CAB4151288.1"/>
    </source>
</evidence>
<reference evidence="7" key="1">
    <citation type="submission" date="2020-05" db="EMBL/GenBank/DDBJ databases">
        <authorList>
            <person name="Chiriac C."/>
            <person name="Salcher M."/>
            <person name="Ghai R."/>
            <person name="Kavagutti S V."/>
        </authorList>
    </citation>
    <scope>NUCLEOTIDE SEQUENCE</scope>
</reference>
<evidence type="ECO:0000256" key="1">
    <source>
        <dbReference type="SAM" id="Phobius"/>
    </source>
</evidence>
<sequence>MDDVVVGAFIMAIAIVGFLALFFVFGMYCGSQQVREDCNAYGKAKIGDVMYECKKVTT</sequence>
<evidence type="ECO:0000313" key="4">
    <source>
        <dbReference type="EMBL" id="CAB4183503.1"/>
    </source>
</evidence>
<proteinExistence type="predicted"/>
<organism evidence="7">
    <name type="scientific">uncultured Caudovirales phage</name>
    <dbReference type="NCBI Taxonomy" id="2100421"/>
    <lineage>
        <taxon>Viruses</taxon>
        <taxon>Duplodnaviria</taxon>
        <taxon>Heunggongvirae</taxon>
        <taxon>Uroviricota</taxon>
        <taxon>Caudoviricetes</taxon>
        <taxon>Peduoviridae</taxon>
        <taxon>Maltschvirus</taxon>
        <taxon>Maltschvirus maltsch</taxon>
    </lineage>
</organism>
<dbReference type="EMBL" id="LR796883">
    <property type="protein sequence ID" value="CAB4172644.1"/>
    <property type="molecule type" value="Genomic_DNA"/>
</dbReference>
<evidence type="ECO:0000313" key="7">
    <source>
        <dbReference type="EMBL" id="CAB5229371.1"/>
    </source>
</evidence>
<keyword evidence="1" id="KW-1133">Transmembrane helix</keyword>
<feature type="transmembrane region" description="Helical" evidence="1">
    <location>
        <begin position="6"/>
        <end position="25"/>
    </location>
</feature>
<name>A0A6J7XJ01_9CAUD</name>
<evidence type="ECO:0000313" key="3">
    <source>
        <dbReference type="EMBL" id="CAB4172644.1"/>
    </source>
</evidence>
<accession>A0A6J7XJ01</accession>
<dbReference type="EMBL" id="LR798399">
    <property type="protein sequence ID" value="CAB5229371.1"/>
    <property type="molecule type" value="Genomic_DNA"/>
</dbReference>
<gene>
    <name evidence="4" type="ORF">UFOVP1104_3</name>
    <name evidence="5" type="ORF">UFOVP1371_16</name>
    <name evidence="6" type="ORF">UFOVP1468_24</name>
    <name evidence="7" type="ORF">UFOVP1555_35</name>
    <name evidence="2" type="ORF">UFOVP596_7</name>
    <name evidence="3" type="ORF">UFOVP938_37</name>
</gene>
<evidence type="ECO:0000313" key="6">
    <source>
        <dbReference type="EMBL" id="CAB4214767.1"/>
    </source>
</evidence>
<keyword evidence="1" id="KW-0812">Transmembrane</keyword>
<dbReference type="EMBL" id="LR797416">
    <property type="protein sequence ID" value="CAB4214767.1"/>
    <property type="molecule type" value="Genomic_DNA"/>
</dbReference>
<dbReference type="EMBL" id="LR797322">
    <property type="protein sequence ID" value="CAB4202457.1"/>
    <property type="molecule type" value="Genomic_DNA"/>
</dbReference>
<protein>
    <submittedName>
        <fullName evidence="7">Uncharacterized protein</fullName>
    </submittedName>
</protein>
<dbReference type="EMBL" id="LR797047">
    <property type="protein sequence ID" value="CAB4183503.1"/>
    <property type="molecule type" value="Genomic_DNA"/>
</dbReference>
<keyword evidence="1" id="KW-0472">Membrane</keyword>
<dbReference type="EMBL" id="LR796570">
    <property type="protein sequence ID" value="CAB4151288.1"/>
    <property type="molecule type" value="Genomic_DNA"/>
</dbReference>
<evidence type="ECO:0000313" key="5">
    <source>
        <dbReference type="EMBL" id="CAB4202457.1"/>
    </source>
</evidence>